<feature type="domain" description="Guanylate kinase-like" evidence="7">
    <location>
        <begin position="2"/>
        <end position="182"/>
    </location>
</feature>
<dbReference type="Pfam" id="PF00625">
    <property type="entry name" value="Guanylate_kin"/>
    <property type="match status" value="1"/>
</dbReference>
<dbReference type="NCBIfam" id="TIGR02322">
    <property type="entry name" value="phosphon_PhnN"/>
    <property type="match status" value="1"/>
</dbReference>
<dbReference type="AlphaFoldDB" id="A0AAV5NNV1"/>
<dbReference type="SMART" id="SM00072">
    <property type="entry name" value="GuKc"/>
    <property type="match status" value="1"/>
</dbReference>
<accession>A0AAV5NNV1</accession>
<dbReference type="InterPro" id="IPR027417">
    <property type="entry name" value="P-loop_NTPase"/>
</dbReference>
<dbReference type="EMBL" id="BSNX01000009">
    <property type="protein sequence ID" value="GLQ71984.1"/>
    <property type="molecule type" value="Genomic_DNA"/>
</dbReference>
<comment type="caution">
    <text evidence="8">The sequence shown here is derived from an EMBL/GenBank/DDBJ whole genome shotgun (WGS) entry which is preliminary data.</text>
</comment>
<evidence type="ECO:0000256" key="5">
    <source>
        <dbReference type="ARBA" id="ARBA00022840"/>
    </source>
</evidence>
<name>A0AAV5NNV1_9VIBR</name>
<dbReference type="GO" id="GO:0019634">
    <property type="term" value="P:organic phosphonate metabolic process"/>
    <property type="evidence" value="ECO:0007669"/>
    <property type="project" value="UniProtKB-UniRule"/>
</dbReference>
<evidence type="ECO:0000256" key="4">
    <source>
        <dbReference type="ARBA" id="ARBA00022741"/>
    </source>
</evidence>
<evidence type="ECO:0000313" key="9">
    <source>
        <dbReference type="Proteomes" id="UP001156690"/>
    </source>
</evidence>
<dbReference type="HAMAP" id="MF_00836">
    <property type="entry name" value="PhnN"/>
    <property type="match status" value="1"/>
</dbReference>
<keyword evidence="5 6" id="KW-0067">ATP-binding</keyword>
<proteinExistence type="inferred from homology"/>
<evidence type="ECO:0000256" key="6">
    <source>
        <dbReference type="HAMAP-Rule" id="MF_00836"/>
    </source>
</evidence>
<dbReference type="GO" id="GO:0005524">
    <property type="term" value="F:ATP binding"/>
    <property type="evidence" value="ECO:0007669"/>
    <property type="project" value="UniProtKB-KW"/>
</dbReference>
<sequence length="185" mass="21042">MAKLFYVMGASGSGKDSVMQAIRQDSRVSVQLAHRYITRPADSGNENHIALNHEEFHQRITSGLFSMHWEANGLRYGIGKEIELWLNQGQHVLLNGSRAYFPQAHALFKEQISPVWIQVDVDCLQSRLLARGRETHEQIVARIERAKQYQRNKPSDAMVIDNSGKLESSVEQFILQLNPEVQACN</sequence>
<organism evidence="8 9">
    <name type="scientific">Vibrio penaeicida</name>
    <dbReference type="NCBI Taxonomy" id="104609"/>
    <lineage>
        <taxon>Bacteria</taxon>
        <taxon>Pseudomonadati</taxon>
        <taxon>Pseudomonadota</taxon>
        <taxon>Gammaproteobacteria</taxon>
        <taxon>Vibrionales</taxon>
        <taxon>Vibrionaceae</taxon>
        <taxon>Vibrio</taxon>
    </lineage>
</organism>
<evidence type="ECO:0000256" key="3">
    <source>
        <dbReference type="ARBA" id="ARBA00022679"/>
    </source>
</evidence>
<dbReference type="InterPro" id="IPR008144">
    <property type="entry name" value="Guanylate_kin-like_dom"/>
</dbReference>
<evidence type="ECO:0000313" key="8">
    <source>
        <dbReference type="EMBL" id="GLQ71984.1"/>
    </source>
</evidence>
<protein>
    <recommendedName>
        <fullName evidence="6">Ribose 1,5-bisphosphate phosphokinase PhnN</fullName>
        <ecNumber evidence="6">2.7.4.23</ecNumber>
    </recommendedName>
    <alternativeName>
        <fullName evidence="6">Ribose 1,5-bisphosphokinase</fullName>
    </alternativeName>
</protein>
<comment type="caution">
    <text evidence="6">Lacks conserved residue(s) required for the propagation of feature annotation.</text>
</comment>
<comment type="similarity">
    <text evidence="6">Belongs to the ribose 1,5-bisphosphokinase family.</text>
</comment>
<dbReference type="InterPro" id="IPR008145">
    <property type="entry name" value="GK/Ca_channel_bsu"/>
</dbReference>
<gene>
    <name evidence="6 8" type="primary">phnN</name>
    <name evidence="8" type="ORF">GCM10007932_13440</name>
</gene>
<comment type="catalytic activity">
    <reaction evidence="1 6">
        <text>alpha-D-ribose 1,5-bisphosphate + ATP = 5-phospho-alpha-D-ribose 1-diphosphate + ADP</text>
        <dbReference type="Rhea" id="RHEA:20109"/>
        <dbReference type="ChEBI" id="CHEBI:30616"/>
        <dbReference type="ChEBI" id="CHEBI:58017"/>
        <dbReference type="ChEBI" id="CHEBI:68688"/>
        <dbReference type="ChEBI" id="CHEBI:456216"/>
        <dbReference type="EC" id="2.7.4.23"/>
    </reaction>
</comment>
<dbReference type="Proteomes" id="UP001156690">
    <property type="component" value="Unassembled WGS sequence"/>
</dbReference>
<dbReference type="GO" id="GO:0006015">
    <property type="term" value="P:5-phosphoribose 1-diphosphate biosynthetic process"/>
    <property type="evidence" value="ECO:0007669"/>
    <property type="project" value="UniProtKB-UniRule"/>
</dbReference>
<dbReference type="PROSITE" id="PS50052">
    <property type="entry name" value="GUANYLATE_KINASE_2"/>
    <property type="match status" value="1"/>
</dbReference>
<comment type="function">
    <text evidence="6">Catalyzes the phosphorylation of ribose 1,5-bisphosphate to 5-phospho-D-ribosyl alpha-1-diphosphate (PRPP).</text>
</comment>
<dbReference type="SUPFAM" id="SSF52540">
    <property type="entry name" value="P-loop containing nucleoside triphosphate hydrolases"/>
    <property type="match status" value="1"/>
</dbReference>
<evidence type="ECO:0000259" key="7">
    <source>
        <dbReference type="PROSITE" id="PS50052"/>
    </source>
</evidence>
<dbReference type="InterPro" id="IPR012699">
    <property type="entry name" value="PhnN"/>
</dbReference>
<dbReference type="EC" id="2.7.4.23" evidence="6"/>
<reference evidence="9" key="1">
    <citation type="journal article" date="2019" name="Int. J. Syst. Evol. Microbiol.">
        <title>The Global Catalogue of Microorganisms (GCM) 10K type strain sequencing project: providing services to taxonomists for standard genome sequencing and annotation.</title>
        <authorList>
            <consortium name="The Broad Institute Genomics Platform"/>
            <consortium name="The Broad Institute Genome Sequencing Center for Infectious Disease"/>
            <person name="Wu L."/>
            <person name="Ma J."/>
        </authorList>
    </citation>
    <scope>NUCLEOTIDE SEQUENCE [LARGE SCALE GENOMIC DNA]</scope>
    <source>
        <strain evidence="9">NBRC 15640</strain>
    </source>
</reference>
<dbReference type="RefSeq" id="WP_126607694.1">
    <property type="nucleotide sequence ID" value="NZ_AP025144.1"/>
</dbReference>
<evidence type="ECO:0000256" key="2">
    <source>
        <dbReference type="ARBA" id="ARBA00005069"/>
    </source>
</evidence>
<keyword evidence="3 6" id="KW-0808">Transferase</keyword>
<comment type="pathway">
    <text evidence="2 6">Metabolic intermediate biosynthesis; 5-phospho-alpha-D-ribose 1-diphosphate biosynthesis; 5-phospho-alpha-D-ribose 1-diphosphate from D-ribose 5-phosphate (route II): step 3/3.</text>
</comment>
<keyword evidence="4 6" id="KW-0547">Nucleotide-binding</keyword>
<evidence type="ECO:0000256" key="1">
    <source>
        <dbReference type="ARBA" id="ARBA00000373"/>
    </source>
</evidence>
<keyword evidence="9" id="KW-1185">Reference proteome</keyword>
<dbReference type="Gene3D" id="3.40.50.300">
    <property type="entry name" value="P-loop containing nucleotide triphosphate hydrolases"/>
    <property type="match status" value="1"/>
</dbReference>
<dbReference type="GO" id="GO:0033863">
    <property type="term" value="F:ribose 1,5-bisphosphate phosphokinase activity"/>
    <property type="evidence" value="ECO:0007669"/>
    <property type="project" value="UniProtKB-UniRule"/>
</dbReference>
<dbReference type="NCBIfam" id="NF007485">
    <property type="entry name" value="PRK10078.1"/>
    <property type="match status" value="1"/>
</dbReference>